<evidence type="ECO:0000313" key="15">
    <source>
        <dbReference type="EMBL" id="RZB57940.1"/>
    </source>
</evidence>
<keyword evidence="9 13" id="KW-1133">Transmembrane helix</keyword>
<feature type="transmembrane region" description="Helical" evidence="13">
    <location>
        <begin position="37"/>
        <end position="57"/>
    </location>
</feature>
<dbReference type="AlphaFoldDB" id="A0A445G9N8"/>
<feature type="transmembrane region" description="Helical" evidence="13">
    <location>
        <begin position="12"/>
        <end position="31"/>
    </location>
</feature>
<keyword evidence="6 13" id="KW-0812">Transmembrane</keyword>
<protein>
    <submittedName>
        <fullName evidence="15">Putative amino acid permease 7</fullName>
    </submittedName>
</protein>
<evidence type="ECO:0000256" key="5">
    <source>
        <dbReference type="ARBA" id="ARBA00022475"/>
    </source>
</evidence>
<evidence type="ECO:0000256" key="1">
    <source>
        <dbReference type="ARBA" id="ARBA00004127"/>
    </source>
</evidence>
<evidence type="ECO:0000256" key="6">
    <source>
        <dbReference type="ARBA" id="ARBA00022692"/>
    </source>
</evidence>
<keyword evidence="4" id="KW-0813">Transport</keyword>
<dbReference type="GO" id="GO:0006865">
    <property type="term" value="P:amino acid transport"/>
    <property type="evidence" value="ECO:0007669"/>
    <property type="project" value="UniProtKB-KW"/>
</dbReference>
<organism evidence="15 16">
    <name type="scientific">Glycine soja</name>
    <name type="common">Wild soybean</name>
    <dbReference type="NCBI Taxonomy" id="3848"/>
    <lineage>
        <taxon>Eukaryota</taxon>
        <taxon>Viridiplantae</taxon>
        <taxon>Streptophyta</taxon>
        <taxon>Embryophyta</taxon>
        <taxon>Tracheophyta</taxon>
        <taxon>Spermatophyta</taxon>
        <taxon>Magnoliopsida</taxon>
        <taxon>eudicotyledons</taxon>
        <taxon>Gunneridae</taxon>
        <taxon>Pentapetalae</taxon>
        <taxon>rosids</taxon>
        <taxon>fabids</taxon>
        <taxon>Fabales</taxon>
        <taxon>Fabaceae</taxon>
        <taxon>Papilionoideae</taxon>
        <taxon>50 kb inversion clade</taxon>
        <taxon>NPAAA clade</taxon>
        <taxon>indigoferoid/millettioid clade</taxon>
        <taxon>Phaseoleae</taxon>
        <taxon>Glycine</taxon>
        <taxon>Glycine subgen. Soja</taxon>
    </lineage>
</organism>
<reference evidence="15 16" key="1">
    <citation type="submission" date="2018-09" db="EMBL/GenBank/DDBJ databases">
        <title>A high-quality reference genome of wild soybean provides a powerful tool to mine soybean genomes.</title>
        <authorList>
            <person name="Xie M."/>
            <person name="Chung C.Y.L."/>
            <person name="Li M.-W."/>
            <person name="Wong F.-L."/>
            <person name="Chan T.-F."/>
            <person name="Lam H.-M."/>
        </authorList>
    </citation>
    <scope>NUCLEOTIDE SEQUENCE [LARGE SCALE GENOMIC DNA]</scope>
    <source>
        <strain evidence="16">cv. W05</strain>
        <tissue evidence="15">Hypocotyl of etiolated seedlings</tissue>
    </source>
</reference>
<comment type="function">
    <text evidence="12">Carrier protein involved in proton-driven auxin influx. Mediates the formation of auxin gradient from developing leaves (site of auxin biosynthesis) to tips by contributing to the loading of auxin in vascular tissues and facilitating acropetal (base to tip) auxin transport within inner tissues of the root apex, and basipetal (tip to base) auxin transport within outer tissues of the root apex. May be involved in lateral roots and nodules formation.</text>
</comment>
<evidence type="ECO:0000256" key="2">
    <source>
        <dbReference type="ARBA" id="ARBA00004236"/>
    </source>
</evidence>
<sequence length="237" mass="25661">MFNVETRYSNYLVLGYKGTCVAGFLIFLTLYSTSIAYVLTTTTSLSMLIHFTCNAILGSNCCHKKGHEAPYKYGGNLYMALFGLVQIVMSFIPDLHNMAWVSVVAVLMSFTYSFIGLGLGIATVIIFQALGDIAFAYPYSILLLEIQDTLQSPPPENQTMQSSTCAGLAFLSLSGTTNDTPCCGCLHHSSLGGRISGCLDTLQLGKLCVVKRSFISFMCSNLGVKSCGPSHLLCKFL</sequence>
<comment type="subcellular location">
    <subcellularLocation>
        <location evidence="2">Cell membrane</location>
    </subcellularLocation>
    <subcellularLocation>
        <location evidence="1">Endomembrane system</location>
        <topology evidence="1">Multi-pass membrane protein</topology>
    </subcellularLocation>
</comment>
<keyword evidence="5" id="KW-1003">Cell membrane</keyword>
<evidence type="ECO:0000313" key="16">
    <source>
        <dbReference type="Proteomes" id="UP000289340"/>
    </source>
</evidence>
<comment type="caution">
    <text evidence="15">The sequence shown here is derived from an EMBL/GenBank/DDBJ whole genome shotgun (WGS) entry which is preliminary data.</text>
</comment>
<evidence type="ECO:0000256" key="7">
    <source>
        <dbReference type="ARBA" id="ARBA00022847"/>
    </source>
</evidence>
<dbReference type="GO" id="GO:0009734">
    <property type="term" value="P:auxin-activated signaling pathway"/>
    <property type="evidence" value="ECO:0007669"/>
    <property type="project" value="UniProtKB-KW"/>
</dbReference>
<feature type="domain" description="Amino acid transporter transmembrane" evidence="14">
    <location>
        <begin position="13"/>
        <end position="121"/>
    </location>
</feature>
<evidence type="ECO:0000256" key="12">
    <source>
        <dbReference type="ARBA" id="ARBA00045588"/>
    </source>
</evidence>
<evidence type="ECO:0000256" key="11">
    <source>
        <dbReference type="ARBA" id="ARBA00023294"/>
    </source>
</evidence>
<dbReference type="GO" id="GO:0012505">
    <property type="term" value="C:endomembrane system"/>
    <property type="evidence" value="ECO:0007669"/>
    <property type="project" value="UniProtKB-SubCell"/>
</dbReference>
<comment type="similarity">
    <text evidence="3">Belongs to the amino acid/polyamine transporter 2 family. Amino acid/auxin permease (AAAP) (TC 2.A.18.1) subfamily.</text>
</comment>
<evidence type="ECO:0000256" key="3">
    <source>
        <dbReference type="ARBA" id="ARBA00005590"/>
    </source>
</evidence>
<proteinExistence type="inferred from homology"/>
<dbReference type="InterPro" id="IPR013057">
    <property type="entry name" value="AA_transpt_TM"/>
</dbReference>
<keyword evidence="8" id="KW-0029">Amino-acid transport</keyword>
<dbReference type="PANTHER" id="PTHR48017">
    <property type="entry name" value="OS05G0424000 PROTEIN-RELATED"/>
    <property type="match status" value="1"/>
</dbReference>
<dbReference type="GO" id="GO:0005886">
    <property type="term" value="C:plasma membrane"/>
    <property type="evidence" value="ECO:0007669"/>
    <property type="project" value="UniProtKB-SubCell"/>
</dbReference>
<feature type="transmembrane region" description="Helical" evidence="13">
    <location>
        <begin position="77"/>
        <end position="93"/>
    </location>
</feature>
<evidence type="ECO:0000259" key="14">
    <source>
        <dbReference type="Pfam" id="PF01490"/>
    </source>
</evidence>
<keyword evidence="16" id="KW-1185">Reference proteome</keyword>
<evidence type="ECO:0000256" key="4">
    <source>
        <dbReference type="ARBA" id="ARBA00022448"/>
    </source>
</evidence>
<dbReference type="Pfam" id="PF01490">
    <property type="entry name" value="Aa_trans"/>
    <property type="match status" value="2"/>
</dbReference>
<gene>
    <name evidence="15" type="ORF">D0Y65_046550</name>
</gene>
<evidence type="ECO:0000256" key="9">
    <source>
        <dbReference type="ARBA" id="ARBA00022989"/>
    </source>
</evidence>
<dbReference type="EMBL" id="QZWG01000017">
    <property type="protein sequence ID" value="RZB57940.1"/>
    <property type="molecule type" value="Genomic_DNA"/>
</dbReference>
<feature type="domain" description="Amino acid transporter transmembrane" evidence="14">
    <location>
        <begin position="126"/>
        <end position="165"/>
    </location>
</feature>
<keyword evidence="7" id="KW-0769">Symport</keyword>
<keyword evidence="10 13" id="KW-0472">Membrane</keyword>
<accession>A0A445G9N8</accession>
<keyword evidence="11" id="KW-0927">Auxin signaling pathway</keyword>
<dbReference type="Proteomes" id="UP000289340">
    <property type="component" value="Chromosome 17"/>
</dbReference>
<feature type="transmembrane region" description="Helical" evidence="13">
    <location>
        <begin position="99"/>
        <end position="127"/>
    </location>
</feature>
<name>A0A445G9N8_GLYSO</name>
<evidence type="ECO:0000256" key="13">
    <source>
        <dbReference type="SAM" id="Phobius"/>
    </source>
</evidence>
<evidence type="ECO:0000256" key="10">
    <source>
        <dbReference type="ARBA" id="ARBA00023136"/>
    </source>
</evidence>
<dbReference type="GO" id="GO:0015293">
    <property type="term" value="F:symporter activity"/>
    <property type="evidence" value="ECO:0007669"/>
    <property type="project" value="UniProtKB-KW"/>
</dbReference>
<evidence type="ECO:0000256" key="8">
    <source>
        <dbReference type="ARBA" id="ARBA00022970"/>
    </source>
</evidence>